<dbReference type="STRING" id="1160091.B9T39_07500"/>
<comment type="caution">
    <text evidence="3">The sequence shown here is derived from an EMBL/GenBank/DDBJ whole genome shotgun (WGS) entry which is preliminary data.</text>
</comment>
<evidence type="ECO:0000313" key="4">
    <source>
        <dbReference type="Proteomes" id="UP000243540"/>
    </source>
</evidence>
<gene>
    <name evidence="3" type="ORF">B9T39_07500</name>
</gene>
<proteinExistence type="inferred from homology"/>
<accession>A0A1Y2SUX6</accession>
<dbReference type="SUPFAM" id="SSF143120">
    <property type="entry name" value="YefM-like"/>
    <property type="match status" value="1"/>
</dbReference>
<dbReference type="OrthoDB" id="9802003at2"/>
<comment type="similarity">
    <text evidence="1 2">Belongs to the phD/YefM antitoxin family.</text>
</comment>
<dbReference type="EMBL" id="NEKC01000023">
    <property type="protein sequence ID" value="OTA28092.1"/>
    <property type="molecule type" value="Genomic_DNA"/>
</dbReference>
<dbReference type="Gene3D" id="3.40.1620.10">
    <property type="entry name" value="YefM-like domain"/>
    <property type="match status" value="1"/>
</dbReference>
<dbReference type="InterPro" id="IPR036165">
    <property type="entry name" value="YefM-like_sf"/>
</dbReference>
<organism evidence="3 4">
    <name type="scientific">Alloscardovia macacae</name>
    <dbReference type="NCBI Taxonomy" id="1160091"/>
    <lineage>
        <taxon>Bacteria</taxon>
        <taxon>Bacillati</taxon>
        <taxon>Actinomycetota</taxon>
        <taxon>Actinomycetes</taxon>
        <taxon>Bifidobacteriales</taxon>
        <taxon>Bifidobacteriaceae</taxon>
        <taxon>Alloscardovia</taxon>
    </lineage>
</organism>
<name>A0A1Y2SUX6_9BIFI</name>
<dbReference type="AlphaFoldDB" id="A0A1Y2SUX6"/>
<dbReference type="InterPro" id="IPR051405">
    <property type="entry name" value="phD/YefM_antitoxin"/>
</dbReference>
<dbReference type="RefSeq" id="WP_086107196.1">
    <property type="nucleotide sequence ID" value="NZ_NEKB01000023.1"/>
</dbReference>
<reference evidence="3 4" key="1">
    <citation type="submission" date="2017-04" db="EMBL/GenBank/DDBJ databases">
        <title>Draft genome sequences of Alloscardovia macacae UMA81211 and UMA81212 isolated from the feces of a rhesus macaque (Macaca mulatta).</title>
        <authorList>
            <person name="Albert K."/>
            <person name="Sela D.A."/>
        </authorList>
    </citation>
    <scope>NUCLEOTIDE SEQUENCE [LARGE SCALE GENOMIC DNA]</scope>
    <source>
        <strain evidence="3 4">UMA81212</strain>
    </source>
</reference>
<sequence>MVTAVAYTNFRKDLKSYLRKVNNDADALLVTNKDPEDDVIVMSTRDYESLLETLHVYQNPYLLDKVLRGLRDARAGHFSHYDIPLDAIENEEDSDAVLDR</sequence>
<evidence type="ECO:0000256" key="1">
    <source>
        <dbReference type="ARBA" id="ARBA00009981"/>
    </source>
</evidence>
<dbReference type="PANTHER" id="PTHR33713:SF6">
    <property type="entry name" value="ANTITOXIN YEFM"/>
    <property type="match status" value="1"/>
</dbReference>
<dbReference type="InterPro" id="IPR006442">
    <property type="entry name" value="Antitoxin_Phd/YefM"/>
</dbReference>
<evidence type="ECO:0000313" key="3">
    <source>
        <dbReference type="EMBL" id="OTA28092.1"/>
    </source>
</evidence>
<protein>
    <recommendedName>
        <fullName evidence="2">Antitoxin</fullName>
    </recommendedName>
</protein>
<dbReference type="Proteomes" id="UP000243540">
    <property type="component" value="Unassembled WGS sequence"/>
</dbReference>
<comment type="function">
    <text evidence="2">Antitoxin component of a type II toxin-antitoxin (TA) system.</text>
</comment>
<dbReference type="NCBIfam" id="TIGR01552">
    <property type="entry name" value="phd_fam"/>
    <property type="match status" value="1"/>
</dbReference>
<dbReference type="PANTHER" id="PTHR33713">
    <property type="entry name" value="ANTITOXIN YAFN-RELATED"/>
    <property type="match status" value="1"/>
</dbReference>
<dbReference type="Pfam" id="PF02604">
    <property type="entry name" value="PhdYeFM_antitox"/>
    <property type="match status" value="1"/>
</dbReference>
<evidence type="ECO:0000256" key="2">
    <source>
        <dbReference type="RuleBase" id="RU362080"/>
    </source>
</evidence>